<dbReference type="SUPFAM" id="SSF51556">
    <property type="entry name" value="Metallo-dependent hydrolases"/>
    <property type="match status" value="1"/>
</dbReference>
<dbReference type="InterPro" id="IPR032466">
    <property type="entry name" value="Metal_Hydrolase"/>
</dbReference>
<evidence type="ECO:0000313" key="3">
    <source>
        <dbReference type="Proteomes" id="UP000001258"/>
    </source>
</evidence>
<dbReference type="InterPro" id="IPR051781">
    <property type="entry name" value="Metallo-dep_Hydrolase"/>
</dbReference>
<dbReference type="eggNOG" id="COG1228">
    <property type="taxonomic scope" value="Bacteria"/>
</dbReference>
<dbReference type="Gene3D" id="3.20.20.140">
    <property type="entry name" value="Metal-dependent hydrolases"/>
    <property type="match status" value="1"/>
</dbReference>
<dbReference type="InterPro" id="IPR057744">
    <property type="entry name" value="OTAase-like"/>
</dbReference>
<dbReference type="Gene3D" id="2.30.40.10">
    <property type="entry name" value="Urease, subunit C, domain 1"/>
    <property type="match status" value="1"/>
</dbReference>
<dbReference type="CDD" id="cd01299">
    <property type="entry name" value="Met_dep_hydrolase_A"/>
    <property type="match status" value="1"/>
</dbReference>
<dbReference type="HOGENOM" id="CLU_023620_2_2_9"/>
<dbReference type="STRING" id="272558.gene:10728845"/>
<dbReference type="PIR" id="G84016">
    <property type="entry name" value="G84016"/>
</dbReference>
<dbReference type="AlphaFoldDB" id="Q9K8R8"/>
<dbReference type="PANTHER" id="PTHR43135:SF3">
    <property type="entry name" value="ALPHA-D-RIBOSE 1-METHYLPHOSPHONATE 5-TRIPHOSPHATE DIPHOSPHATASE"/>
    <property type="match status" value="1"/>
</dbReference>
<dbReference type="Pfam" id="PF01979">
    <property type="entry name" value="Amidohydro_1"/>
    <property type="match status" value="1"/>
</dbReference>
<evidence type="ECO:0000259" key="1">
    <source>
        <dbReference type="Pfam" id="PF01979"/>
    </source>
</evidence>
<gene>
    <name evidence="2" type="ordered locus">BH2935</name>
</gene>
<reference evidence="2 3" key="1">
    <citation type="journal article" date="2000" name="Nucleic Acids Res.">
        <title>Complete genome sequence of the alkaliphilic bacterium Bacillus halodurans and genomic sequence comparison with Bacillus subtilis.</title>
        <authorList>
            <person name="Takami H."/>
            <person name="Nakasone K."/>
            <person name="Takaki Y."/>
            <person name="Maeno G."/>
            <person name="Sasaki R."/>
            <person name="Masui N."/>
            <person name="Fuji F."/>
            <person name="Hirama C."/>
            <person name="Nakamura Y."/>
            <person name="Ogasawara N."/>
            <person name="Kuhara S."/>
            <person name="Horikoshi K."/>
        </authorList>
    </citation>
    <scope>NUCLEOTIDE SEQUENCE [LARGE SCALE GENOMIC DNA]</scope>
    <source>
        <strain evidence="3">ATCC BAA-125 / DSM 18197 / FERM 7344 / JCM 9153 / C-125</strain>
    </source>
</reference>
<dbReference type="Proteomes" id="UP000001258">
    <property type="component" value="Chromosome"/>
</dbReference>
<dbReference type="RefSeq" id="WP_010899081.1">
    <property type="nucleotide sequence ID" value="NC_002570.2"/>
</dbReference>
<proteinExistence type="predicted"/>
<dbReference type="EMBL" id="BA000004">
    <property type="protein sequence ID" value="BAB06654.1"/>
    <property type="molecule type" value="Genomic_DNA"/>
</dbReference>
<feature type="domain" description="Amidohydrolase-related" evidence="1">
    <location>
        <begin position="53"/>
        <end position="386"/>
    </location>
</feature>
<protein>
    <submittedName>
        <fullName evidence="2">Aryldialkylphosphatase</fullName>
    </submittedName>
</protein>
<dbReference type="PANTHER" id="PTHR43135">
    <property type="entry name" value="ALPHA-D-RIBOSE 1-METHYLPHOSPHONATE 5-TRIPHOSPHATE DIPHOSPHATASE"/>
    <property type="match status" value="1"/>
</dbReference>
<organism evidence="2 3">
    <name type="scientific">Halalkalibacterium halodurans (strain ATCC BAA-125 / DSM 18197 / FERM 7344 / JCM 9153 / C-125)</name>
    <name type="common">Bacillus halodurans</name>
    <dbReference type="NCBI Taxonomy" id="272558"/>
    <lineage>
        <taxon>Bacteria</taxon>
        <taxon>Bacillati</taxon>
        <taxon>Bacillota</taxon>
        <taxon>Bacilli</taxon>
        <taxon>Bacillales</taxon>
        <taxon>Bacillaceae</taxon>
        <taxon>Halalkalibacterium (ex Joshi et al. 2022)</taxon>
    </lineage>
</organism>
<sequence>MKYCIHNTRLIIGIADRVIENGSILFDQDKILKVSAHSITDADVFIDGTTFSVLPGLIDVHVHLGMDCSVDPFDTMENTEDAFTSFIAYKQGLQFLRAGITTVRNLGTKNNVDIIYKKAVESGLVIGPRVYAAGQPLIMTGGHGQPMGTEVDGKDEVIKATRQRIKEGADLIKIMATGGVLTKGNHPGAVHFNVDELKCICQEAAKASLTTAAHAIGLNGVKNAIKAGVNTIEHGYYLDKETVDTMRDLGIYLTPTLLAPTLLQKNSEHIPQHMIDKIEEIEKEHRKSFRLALERGVKIIAGTDAGTPFNNPGQLVEELKIMLEEGMTTAQAIESATYLGAKCLKVDSLIGSLEEQKLADLIVVKGNPLEDISNLKNIQHVFKGGVRLYPDQIH</sequence>
<accession>Q9K8R8</accession>
<dbReference type="InterPro" id="IPR006680">
    <property type="entry name" value="Amidohydro-rel"/>
</dbReference>
<dbReference type="KEGG" id="bha:BH2935"/>
<name>Q9K8R8_HALH5</name>
<dbReference type="InterPro" id="IPR011059">
    <property type="entry name" value="Metal-dep_hydrolase_composite"/>
</dbReference>
<dbReference type="OrthoDB" id="9797498at2"/>
<evidence type="ECO:0000313" key="2">
    <source>
        <dbReference type="EMBL" id="BAB06654.1"/>
    </source>
</evidence>
<keyword evidence="3" id="KW-1185">Reference proteome</keyword>
<dbReference type="SUPFAM" id="SSF51338">
    <property type="entry name" value="Composite domain of metallo-dependent hydrolases"/>
    <property type="match status" value="1"/>
</dbReference>
<dbReference type="GO" id="GO:0016810">
    <property type="term" value="F:hydrolase activity, acting on carbon-nitrogen (but not peptide) bonds"/>
    <property type="evidence" value="ECO:0007669"/>
    <property type="project" value="InterPro"/>
</dbReference>